<comment type="caution">
    <text evidence="1">The sequence shown here is derived from an EMBL/GenBank/DDBJ whole genome shotgun (WGS) entry which is preliminary data.</text>
</comment>
<sequence>MALSLFSNTYLDESTAKIRAKTVPWEGYQRAGHVTSEELALIKKVDRVPKAKTESILLSDGPAYALLYLRLLQKLQRVDTMQCILVLISDALADHDERIALFTRAKESDPELPYGPLLRILGTQDDFIQLKSAQILTVLLSSEPAPLPTTQLQPFLNTLSSLVQNPSPHKRDVSVQCLEAILPRAEVRKAIWANPSIITGLLEILRSKPGPQMSYQVGFCFWLLTFEQEVAEQINKKYDVIPLFVDVAQAAVKEKVIRVNIATLRNLVTKAPSANLPAMLVAQLLPFTTNLATRKWSDEDILEDVQFLRDELKSRFQSLTTWDEYASELTSGHLSWTPVHESELFWRENVTKLNERDYAYLKLLIELLRSSPDPTVLAVAAHDLGQYVKYHERGKKFVTDFGAKTRVMELMSHGNADVRYQALVSVQRLVSHPWKAV</sequence>
<reference evidence="1" key="2">
    <citation type="journal article" date="2022" name="New Phytol.">
        <title>Evolutionary transition to the ectomycorrhizal habit in the genomes of a hyperdiverse lineage of mushroom-forming fungi.</title>
        <authorList>
            <person name="Looney B."/>
            <person name="Miyauchi S."/>
            <person name="Morin E."/>
            <person name="Drula E."/>
            <person name="Courty P.E."/>
            <person name="Kohler A."/>
            <person name="Kuo A."/>
            <person name="LaButti K."/>
            <person name="Pangilinan J."/>
            <person name="Lipzen A."/>
            <person name="Riley R."/>
            <person name="Andreopoulos W."/>
            <person name="He G."/>
            <person name="Johnson J."/>
            <person name="Nolan M."/>
            <person name="Tritt A."/>
            <person name="Barry K.W."/>
            <person name="Grigoriev I.V."/>
            <person name="Nagy L.G."/>
            <person name="Hibbett D."/>
            <person name="Henrissat B."/>
            <person name="Matheny P.B."/>
            <person name="Labbe J."/>
            <person name="Martin F.M."/>
        </authorList>
    </citation>
    <scope>NUCLEOTIDE SEQUENCE</scope>
    <source>
        <strain evidence="1">FP105234-sp</strain>
    </source>
</reference>
<keyword evidence="2" id="KW-1185">Reference proteome</keyword>
<organism evidence="1 2">
    <name type="scientific">Auriscalpium vulgare</name>
    <dbReference type="NCBI Taxonomy" id="40419"/>
    <lineage>
        <taxon>Eukaryota</taxon>
        <taxon>Fungi</taxon>
        <taxon>Dikarya</taxon>
        <taxon>Basidiomycota</taxon>
        <taxon>Agaricomycotina</taxon>
        <taxon>Agaricomycetes</taxon>
        <taxon>Russulales</taxon>
        <taxon>Auriscalpiaceae</taxon>
        <taxon>Auriscalpium</taxon>
    </lineage>
</organism>
<proteinExistence type="predicted"/>
<name>A0ACB8RVY9_9AGAM</name>
<accession>A0ACB8RVY9</accession>
<dbReference type="Proteomes" id="UP000814033">
    <property type="component" value="Unassembled WGS sequence"/>
</dbReference>
<evidence type="ECO:0000313" key="2">
    <source>
        <dbReference type="Proteomes" id="UP000814033"/>
    </source>
</evidence>
<protein>
    <submittedName>
        <fullName evidence="1">ATPase V1 complex subunit H</fullName>
    </submittedName>
</protein>
<gene>
    <name evidence="1" type="ORF">FA95DRAFT_1517844</name>
</gene>
<reference evidence="1" key="1">
    <citation type="submission" date="2021-02" db="EMBL/GenBank/DDBJ databases">
        <authorList>
            <consortium name="DOE Joint Genome Institute"/>
            <person name="Ahrendt S."/>
            <person name="Looney B.P."/>
            <person name="Miyauchi S."/>
            <person name="Morin E."/>
            <person name="Drula E."/>
            <person name="Courty P.E."/>
            <person name="Chicoki N."/>
            <person name="Fauchery L."/>
            <person name="Kohler A."/>
            <person name="Kuo A."/>
            <person name="Labutti K."/>
            <person name="Pangilinan J."/>
            <person name="Lipzen A."/>
            <person name="Riley R."/>
            <person name="Andreopoulos W."/>
            <person name="He G."/>
            <person name="Johnson J."/>
            <person name="Barry K.W."/>
            <person name="Grigoriev I.V."/>
            <person name="Nagy L."/>
            <person name="Hibbett D."/>
            <person name="Henrissat B."/>
            <person name="Matheny P.B."/>
            <person name="Labbe J."/>
            <person name="Martin F."/>
        </authorList>
    </citation>
    <scope>NUCLEOTIDE SEQUENCE</scope>
    <source>
        <strain evidence="1">FP105234-sp</strain>
    </source>
</reference>
<dbReference type="EMBL" id="MU275890">
    <property type="protein sequence ID" value="KAI0048224.1"/>
    <property type="molecule type" value="Genomic_DNA"/>
</dbReference>
<evidence type="ECO:0000313" key="1">
    <source>
        <dbReference type="EMBL" id="KAI0048224.1"/>
    </source>
</evidence>